<evidence type="ECO:0000256" key="3">
    <source>
        <dbReference type="ARBA" id="ARBA00022475"/>
    </source>
</evidence>
<dbReference type="AlphaFoldDB" id="A0A5J6MJJ0"/>
<keyword evidence="5 8" id="KW-0812">Transmembrane</keyword>
<accession>A0A5J6MJJ0</accession>
<evidence type="ECO:0000256" key="5">
    <source>
        <dbReference type="ARBA" id="ARBA00022692"/>
    </source>
</evidence>
<dbReference type="GO" id="GO:0005886">
    <property type="term" value="C:plasma membrane"/>
    <property type="evidence" value="ECO:0007669"/>
    <property type="project" value="UniProtKB-SubCell"/>
</dbReference>
<dbReference type="CDD" id="cd06261">
    <property type="entry name" value="TM_PBP2"/>
    <property type="match status" value="1"/>
</dbReference>
<evidence type="ECO:0000256" key="1">
    <source>
        <dbReference type="ARBA" id="ARBA00004429"/>
    </source>
</evidence>
<evidence type="ECO:0000313" key="11">
    <source>
        <dbReference type="Proteomes" id="UP000326202"/>
    </source>
</evidence>
<feature type="transmembrane region" description="Helical" evidence="8">
    <location>
        <begin position="15"/>
        <end position="40"/>
    </location>
</feature>
<dbReference type="InterPro" id="IPR035906">
    <property type="entry name" value="MetI-like_sf"/>
</dbReference>
<dbReference type="GO" id="GO:0055085">
    <property type="term" value="P:transmembrane transport"/>
    <property type="evidence" value="ECO:0007669"/>
    <property type="project" value="InterPro"/>
</dbReference>
<keyword evidence="2 8" id="KW-0813">Transport</keyword>
<dbReference type="OrthoDB" id="9782004at2"/>
<organism evidence="10 11">
    <name type="scientific">Hypericibacter terrae</name>
    <dbReference type="NCBI Taxonomy" id="2602015"/>
    <lineage>
        <taxon>Bacteria</taxon>
        <taxon>Pseudomonadati</taxon>
        <taxon>Pseudomonadota</taxon>
        <taxon>Alphaproteobacteria</taxon>
        <taxon>Rhodospirillales</taxon>
        <taxon>Dongiaceae</taxon>
        <taxon>Hypericibacter</taxon>
    </lineage>
</organism>
<evidence type="ECO:0000313" key="10">
    <source>
        <dbReference type="EMBL" id="QEX16655.1"/>
    </source>
</evidence>
<name>A0A5J6MJJ0_9PROT</name>
<evidence type="ECO:0000256" key="8">
    <source>
        <dbReference type="RuleBase" id="RU363032"/>
    </source>
</evidence>
<feature type="transmembrane region" description="Helical" evidence="8">
    <location>
        <begin position="183"/>
        <end position="205"/>
    </location>
</feature>
<feature type="transmembrane region" description="Helical" evidence="8">
    <location>
        <begin position="109"/>
        <end position="133"/>
    </location>
</feature>
<proteinExistence type="inferred from homology"/>
<feature type="transmembrane region" description="Helical" evidence="8">
    <location>
        <begin position="77"/>
        <end position="97"/>
    </location>
</feature>
<dbReference type="EMBL" id="CP042906">
    <property type="protein sequence ID" value="QEX16655.1"/>
    <property type="molecule type" value="Genomic_DNA"/>
</dbReference>
<dbReference type="SUPFAM" id="SSF161098">
    <property type="entry name" value="MetI-like"/>
    <property type="match status" value="1"/>
</dbReference>
<evidence type="ECO:0000256" key="4">
    <source>
        <dbReference type="ARBA" id="ARBA00022519"/>
    </source>
</evidence>
<keyword evidence="3" id="KW-1003">Cell membrane</keyword>
<dbReference type="InterPro" id="IPR000515">
    <property type="entry name" value="MetI-like"/>
</dbReference>
<keyword evidence="4" id="KW-0997">Cell inner membrane</keyword>
<dbReference type="Gene3D" id="1.10.3720.10">
    <property type="entry name" value="MetI-like"/>
    <property type="match status" value="1"/>
</dbReference>
<evidence type="ECO:0000259" key="9">
    <source>
        <dbReference type="PROSITE" id="PS50928"/>
    </source>
</evidence>
<keyword evidence="7 8" id="KW-0472">Membrane</keyword>
<dbReference type="PANTHER" id="PTHR43357:SF4">
    <property type="entry name" value="INNER MEMBRANE ABC TRANSPORTER PERMEASE PROTEIN YDCV"/>
    <property type="match status" value="1"/>
</dbReference>
<evidence type="ECO:0000256" key="6">
    <source>
        <dbReference type="ARBA" id="ARBA00022989"/>
    </source>
</evidence>
<protein>
    <submittedName>
        <fullName evidence="10">ABC transporter permease</fullName>
    </submittedName>
</protein>
<gene>
    <name evidence="10" type="ORF">FRZ44_19500</name>
</gene>
<dbReference type="RefSeq" id="WP_151176986.1">
    <property type="nucleotide sequence ID" value="NZ_CP042906.1"/>
</dbReference>
<dbReference type="PANTHER" id="PTHR43357">
    <property type="entry name" value="INNER MEMBRANE ABC TRANSPORTER PERMEASE PROTEIN YDCV"/>
    <property type="match status" value="1"/>
</dbReference>
<feature type="domain" description="ABC transmembrane type-1" evidence="9">
    <location>
        <begin position="71"/>
        <end position="259"/>
    </location>
</feature>
<keyword evidence="11" id="KW-1185">Reference proteome</keyword>
<dbReference type="Pfam" id="PF00528">
    <property type="entry name" value="BPD_transp_1"/>
    <property type="match status" value="1"/>
</dbReference>
<feature type="transmembrane region" description="Helical" evidence="8">
    <location>
        <begin position="139"/>
        <end position="162"/>
    </location>
</feature>
<evidence type="ECO:0000256" key="7">
    <source>
        <dbReference type="ARBA" id="ARBA00023136"/>
    </source>
</evidence>
<sequence length="268" mass="29726">MSDGLEIPISHRNRLWLYLLCGIVMLLLMAPSLIIIPMSFSDSEFLEFPPPAWSFRWYQKFMESVEWRDAALVSLKAAILTMCLATPLGTAAAYALHAGQFRFAHLVQTILAVPLIIPVILIGIGDFFLYAWLGMNNTIFGLVLAHTVLAIPLVSLTVASGLKSYDMNQEMVARSLGASRLKSFLVITVPQIRFSIVSGALFAFITSFDEAVIALFISGGENSTLTRRMFNALRDQVDPTIAAISTFLVCLSILMLLLVQFFGQRRTR</sequence>
<reference evidence="10 11" key="1">
    <citation type="submission" date="2019-08" db="EMBL/GenBank/DDBJ databases">
        <title>Hyperibacter terrae gen. nov., sp. nov. and Hyperibacter viscosus sp. nov., two new members in the family Rhodospirillaceae isolated from the rhizosphere of Hypericum perforatum.</title>
        <authorList>
            <person name="Noviana Z."/>
        </authorList>
    </citation>
    <scope>NUCLEOTIDE SEQUENCE [LARGE SCALE GENOMIC DNA]</scope>
    <source>
        <strain evidence="10 11">R5913</strain>
    </source>
</reference>
<keyword evidence="6 8" id="KW-1133">Transmembrane helix</keyword>
<comment type="similarity">
    <text evidence="8">Belongs to the binding-protein-dependent transport system permease family.</text>
</comment>
<dbReference type="PROSITE" id="PS50928">
    <property type="entry name" value="ABC_TM1"/>
    <property type="match status" value="1"/>
</dbReference>
<dbReference type="Proteomes" id="UP000326202">
    <property type="component" value="Chromosome"/>
</dbReference>
<evidence type="ECO:0000256" key="2">
    <source>
        <dbReference type="ARBA" id="ARBA00022448"/>
    </source>
</evidence>
<dbReference type="KEGG" id="htq:FRZ44_19500"/>
<comment type="subcellular location">
    <subcellularLocation>
        <location evidence="1">Cell inner membrane</location>
        <topology evidence="1">Multi-pass membrane protein</topology>
    </subcellularLocation>
    <subcellularLocation>
        <location evidence="8">Cell membrane</location>
        <topology evidence="8">Multi-pass membrane protein</topology>
    </subcellularLocation>
</comment>
<feature type="transmembrane region" description="Helical" evidence="8">
    <location>
        <begin position="241"/>
        <end position="262"/>
    </location>
</feature>